<evidence type="ECO:0000313" key="10">
    <source>
        <dbReference type="Proteomes" id="UP001498476"/>
    </source>
</evidence>
<accession>A0ABR1GLG7</accession>
<keyword evidence="3 7" id="KW-1133">Transmembrane helix</keyword>
<organism evidence="9 10">
    <name type="scientific">Neonectria punicea</name>
    <dbReference type="NCBI Taxonomy" id="979145"/>
    <lineage>
        <taxon>Eukaryota</taxon>
        <taxon>Fungi</taxon>
        <taxon>Dikarya</taxon>
        <taxon>Ascomycota</taxon>
        <taxon>Pezizomycotina</taxon>
        <taxon>Sordariomycetes</taxon>
        <taxon>Hypocreomycetidae</taxon>
        <taxon>Hypocreales</taxon>
        <taxon>Nectriaceae</taxon>
        <taxon>Neonectria</taxon>
    </lineage>
</organism>
<keyword evidence="2 7" id="KW-0812">Transmembrane</keyword>
<feature type="transmembrane region" description="Helical" evidence="7">
    <location>
        <begin position="116"/>
        <end position="135"/>
    </location>
</feature>
<feature type="compositionally biased region" description="Basic and acidic residues" evidence="6">
    <location>
        <begin position="550"/>
        <end position="559"/>
    </location>
</feature>
<feature type="transmembrane region" description="Helical" evidence="7">
    <location>
        <begin position="274"/>
        <end position="295"/>
    </location>
</feature>
<dbReference type="SUPFAM" id="SSF103473">
    <property type="entry name" value="MFS general substrate transporter"/>
    <property type="match status" value="1"/>
</dbReference>
<dbReference type="InterPro" id="IPR011701">
    <property type="entry name" value="MFS"/>
</dbReference>
<dbReference type="PROSITE" id="PS50850">
    <property type="entry name" value="MFS"/>
    <property type="match status" value="1"/>
</dbReference>
<feature type="transmembrane region" description="Helical" evidence="7">
    <location>
        <begin position="381"/>
        <end position="401"/>
    </location>
</feature>
<evidence type="ECO:0000256" key="6">
    <source>
        <dbReference type="SAM" id="MobiDB-lite"/>
    </source>
</evidence>
<dbReference type="Proteomes" id="UP001498476">
    <property type="component" value="Unassembled WGS sequence"/>
</dbReference>
<comment type="subcellular location">
    <subcellularLocation>
        <location evidence="1">Membrane</location>
        <topology evidence="1">Multi-pass membrane protein</topology>
    </subcellularLocation>
</comment>
<feature type="region of interest" description="Disordered" evidence="6">
    <location>
        <begin position="550"/>
        <end position="569"/>
    </location>
</feature>
<name>A0ABR1GLG7_9HYPO</name>
<dbReference type="InterPro" id="IPR036259">
    <property type="entry name" value="MFS_trans_sf"/>
</dbReference>
<proteinExistence type="predicted"/>
<evidence type="ECO:0000256" key="5">
    <source>
        <dbReference type="ARBA" id="ARBA00023180"/>
    </source>
</evidence>
<feature type="region of interest" description="Disordered" evidence="6">
    <location>
        <begin position="1"/>
        <end position="37"/>
    </location>
</feature>
<reference evidence="9 10" key="1">
    <citation type="journal article" date="2025" name="Microbiol. Resour. Announc.">
        <title>Draft genome sequences for Neonectria magnoliae and Neonectria punicea, canker pathogens of Liriodendron tulipifera and Acer saccharum in West Virginia.</title>
        <authorList>
            <person name="Petronek H.M."/>
            <person name="Kasson M.T."/>
            <person name="Metheny A.M."/>
            <person name="Stauder C.M."/>
            <person name="Lovett B."/>
            <person name="Lynch S.C."/>
            <person name="Garnas J.R."/>
            <person name="Kasson L.R."/>
            <person name="Stajich J.E."/>
        </authorList>
    </citation>
    <scope>NUCLEOTIDE SEQUENCE [LARGE SCALE GENOMIC DNA]</scope>
    <source>
        <strain evidence="9 10">NRRL 64653</strain>
    </source>
</reference>
<evidence type="ECO:0000256" key="1">
    <source>
        <dbReference type="ARBA" id="ARBA00004141"/>
    </source>
</evidence>
<keyword evidence="4 7" id="KW-0472">Membrane</keyword>
<feature type="domain" description="Major facilitator superfamily (MFS) profile" evidence="8">
    <location>
        <begin position="51"/>
        <end position="545"/>
    </location>
</feature>
<feature type="transmembrane region" description="Helical" evidence="7">
    <location>
        <begin position="522"/>
        <end position="542"/>
    </location>
</feature>
<keyword evidence="5" id="KW-0325">Glycoprotein</keyword>
<dbReference type="Pfam" id="PF07690">
    <property type="entry name" value="MFS_1"/>
    <property type="match status" value="1"/>
</dbReference>
<feature type="transmembrane region" description="Helical" evidence="7">
    <location>
        <begin position="354"/>
        <end position="374"/>
    </location>
</feature>
<feature type="compositionally biased region" description="Polar residues" evidence="6">
    <location>
        <begin position="560"/>
        <end position="569"/>
    </location>
</feature>
<comment type="caution">
    <text evidence="9">The sequence shown here is derived from an EMBL/GenBank/DDBJ whole genome shotgun (WGS) entry which is preliminary data.</text>
</comment>
<evidence type="ECO:0000256" key="4">
    <source>
        <dbReference type="ARBA" id="ARBA00023136"/>
    </source>
</evidence>
<dbReference type="EMBL" id="JAZAVJ010000296">
    <property type="protein sequence ID" value="KAK7402558.1"/>
    <property type="molecule type" value="Genomic_DNA"/>
</dbReference>
<protein>
    <recommendedName>
        <fullName evidence="8">Major facilitator superfamily (MFS) profile domain-containing protein</fullName>
    </recommendedName>
</protein>
<feature type="transmembrane region" description="Helical" evidence="7">
    <location>
        <begin position="315"/>
        <end position="334"/>
    </location>
</feature>
<feature type="transmembrane region" description="Helical" evidence="7">
    <location>
        <begin position="48"/>
        <end position="74"/>
    </location>
</feature>
<evidence type="ECO:0000259" key="8">
    <source>
        <dbReference type="PROSITE" id="PS50850"/>
    </source>
</evidence>
<dbReference type="Gene3D" id="1.20.1250.20">
    <property type="entry name" value="MFS general substrate transporter like domains"/>
    <property type="match status" value="1"/>
</dbReference>
<evidence type="ECO:0000256" key="3">
    <source>
        <dbReference type="ARBA" id="ARBA00022989"/>
    </source>
</evidence>
<feature type="transmembrane region" description="Helical" evidence="7">
    <location>
        <begin position="173"/>
        <end position="193"/>
    </location>
</feature>
<dbReference type="PANTHER" id="PTHR23501:SF43">
    <property type="entry name" value="MULTIDRUG TRANSPORTER, PUTATIVE (AFU_ORTHOLOGUE AFUA_6G03040)-RELATED"/>
    <property type="match status" value="1"/>
</dbReference>
<feature type="transmembrane region" description="Helical" evidence="7">
    <location>
        <begin position="413"/>
        <end position="434"/>
    </location>
</feature>
<feature type="compositionally biased region" description="Polar residues" evidence="6">
    <location>
        <begin position="25"/>
        <end position="37"/>
    </location>
</feature>
<evidence type="ECO:0000256" key="2">
    <source>
        <dbReference type="ARBA" id="ARBA00022692"/>
    </source>
</evidence>
<gene>
    <name evidence="9" type="ORF">QQX98_011696</name>
</gene>
<feature type="transmembrane region" description="Helical" evidence="7">
    <location>
        <begin position="205"/>
        <end position="223"/>
    </location>
</feature>
<dbReference type="PRINTS" id="PR01036">
    <property type="entry name" value="TCRTETB"/>
</dbReference>
<feature type="transmembrane region" description="Helical" evidence="7">
    <location>
        <begin position="446"/>
        <end position="469"/>
    </location>
</feature>
<dbReference type="InterPro" id="IPR020846">
    <property type="entry name" value="MFS_dom"/>
</dbReference>
<evidence type="ECO:0000313" key="9">
    <source>
        <dbReference type="EMBL" id="KAK7402558.1"/>
    </source>
</evidence>
<feature type="transmembrane region" description="Helical" evidence="7">
    <location>
        <begin position="244"/>
        <end position="262"/>
    </location>
</feature>
<feature type="transmembrane region" description="Helical" evidence="7">
    <location>
        <begin position="141"/>
        <end position="161"/>
    </location>
</feature>
<feature type="transmembrane region" description="Helical" evidence="7">
    <location>
        <begin position="86"/>
        <end position="104"/>
    </location>
</feature>
<keyword evidence="10" id="KW-1185">Reference proteome</keyword>
<evidence type="ECO:0000256" key="7">
    <source>
        <dbReference type="SAM" id="Phobius"/>
    </source>
</evidence>
<sequence length="569" mass="61326">MEKATAKGGVPSSDSGDAANAKVSVPNSDSADTANAKESPQTISNLQLSLVISGLWLSLFLCSLETTIVSTSLIHISNDLDDLNQAGWIVVAYLLTFNAFILIWSKLSDTFGTKWLLLSANFVFVVFSIACAVSKTMVQLIIFRAFQGIGGSGMYSLVFVVMAQIVPLDKLGICTGILSSVFALASLLGPILGGVISDNTTWRRSPLISSSAPGIAVVFAILSKFMENPKSKKEVRDSMKTMDVVGALLSLAWAIPLIFALQEGGDKYEWNSGVIIGTLVTGGVMLILFVLWEGWVYRRTNIDGIFPVRLLKRSVTVLIFLSLLWLGFTFYVPVIQIPQRFQHVNNTTATRAGILVLPLTLVSPCSALCSGILVGKNRYWAPALAILGGCLNVIGIALISTLPIDSDISSAQFGYQTLIGLSLGLLTPSLMYLIKIQVDEKDIAGAMGVGNMGRTLGGCIGLAIGGSLLHRELDKDLPKFLTEQQIEALEVSSSLARSMLTEEQQVRVAEVYGKGFNLQFKALIAFAGLSLLAAVFLFFAHIRSLKEQEASRTTEREELNGTTSEQVEH</sequence>
<dbReference type="PANTHER" id="PTHR23501">
    <property type="entry name" value="MAJOR FACILITATOR SUPERFAMILY"/>
    <property type="match status" value="1"/>
</dbReference>